<dbReference type="HOGENOM" id="CLU_173556_0_0_1"/>
<sequence length="96" mass="10651">MAEPKADQKYPSPSEEKDVKAPNVIEISKEEIEAIVHGGKSPRHYKETHGRSDDIDEDTPIDEVKGPSVFERIKEEIEALVGAIHPKKDKSDVSSS</sequence>
<dbReference type="EMBL" id="EF147770">
    <property type="protein sequence ID" value="ABK95773.1"/>
    <property type="molecule type" value="mRNA"/>
</dbReference>
<feature type="compositionally biased region" description="Basic and acidic residues" evidence="1">
    <location>
        <begin position="1"/>
        <end position="20"/>
    </location>
</feature>
<dbReference type="Proteomes" id="UP000006729">
    <property type="component" value="Chromosome 17"/>
</dbReference>
<dbReference type="STRING" id="3694.A9PHC0"/>
<dbReference type="KEGG" id="pop:18099445"/>
<dbReference type="AlphaFoldDB" id="A9PHC0"/>
<evidence type="ECO:0000256" key="1">
    <source>
        <dbReference type="SAM" id="MobiDB-lite"/>
    </source>
</evidence>
<dbReference type="ExpressionAtlas" id="A9PHC0">
    <property type="expression patterns" value="baseline and differential"/>
</dbReference>
<organism evidence="2">
    <name type="scientific">Populus trichocarpa</name>
    <name type="common">Western balsam poplar</name>
    <name type="synonym">Populus balsamifera subsp. trichocarpa</name>
    <dbReference type="NCBI Taxonomy" id="3694"/>
    <lineage>
        <taxon>Eukaryota</taxon>
        <taxon>Viridiplantae</taxon>
        <taxon>Streptophyta</taxon>
        <taxon>Embryophyta</taxon>
        <taxon>Tracheophyta</taxon>
        <taxon>Spermatophyta</taxon>
        <taxon>Magnoliopsida</taxon>
        <taxon>eudicotyledons</taxon>
        <taxon>Gunneridae</taxon>
        <taxon>Pentapetalae</taxon>
        <taxon>rosids</taxon>
        <taxon>fabids</taxon>
        <taxon>Malpighiales</taxon>
        <taxon>Salicaceae</taxon>
        <taxon>Saliceae</taxon>
        <taxon>Populus</taxon>
    </lineage>
</organism>
<reference evidence="3" key="3">
    <citation type="submission" date="2017-07" db="EMBL/GenBank/DDBJ databases">
        <title>WGS assembly of Populus trichocarpa.</title>
        <authorList>
            <person name="Tuskan G."/>
            <person name="Difazio S."/>
            <person name="Jansson S."/>
            <person name="Bohlmann J."/>
            <person name="Grigoriev I."/>
            <person name="Hellsten U."/>
            <person name="Putnam N."/>
            <person name="Ralph S."/>
            <person name="Rombauts S."/>
            <person name="Salamov A."/>
            <person name="Schein J."/>
            <person name="Sterck L."/>
            <person name="Aerts A."/>
            <person name="Bhalerao R."/>
            <person name="Bhalerao R."/>
            <person name="Blaudez D."/>
            <person name="Boerjan W."/>
            <person name="Brun A."/>
            <person name="Brunner A."/>
            <person name="Busov V."/>
            <person name="Campbell M."/>
            <person name="Carlson J."/>
            <person name="Chalot M."/>
            <person name="Chapman J."/>
            <person name="Chen G."/>
            <person name="Cooper D."/>
            <person name="Coutinho P."/>
            <person name="Couturier J."/>
            <person name="Covert S."/>
            <person name="Cronk Q."/>
            <person name="Cunningham R."/>
            <person name="Davis J."/>
            <person name="Degroeve S."/>
            <person name="Dejardin A."/>
            <person name="Depamphilis C."/>
            <person name="Detter J."/>
            <person name="Dirks B."/>
            <person name="Dubchak I."/>
            <person name="Duplessis S."/>
            <person name="Ehlting J."/>
            <person name="Ellis B."/>
            <person name="Gendler K."/>
            <person name="Goodstein D."/>
            <person name="Gribskov M."/>
            <person name="Grimwood J."/>
            <person name="Groover A."/>
            <person name="Gunter L."/>
            <person name="Hamberger B."/>
            <person name="Heinze B."/>
            <person name="Helariutta Y."/>
            <person name="Henrissat B."/>
            <person name="Holligan D."/>
            <person name="Holt R."/>
            <person name="Huang W."/>
            <person name="Islam-Faridi N."/>
            <person name="Jones S."/>
            <person name="Jones-Rhoades M."/>
            <person name="Jorgensen R."/>
            <person name="Joshi C."/>
            <person name="Kangasjarvi J."/>
            <person name="Karlsson J."/>
            <person name="Kelleher C."/>
            <person name="Kirkpatrick R."/>
            <person name="Kirst M."/>
            <person name="Kohler A."/>
            <person name="Kalluri U."/>
            <person name="Larimer F."/>
            <person name="Leebens-Mack J."/>
            <person name="Leple J."/>
            <person name="Locascio P."/>
            <person name="Lou Y."/>
            <person name="Lucas S."/>
            <person name="Martin F."/>
            <person name="Montanini B."/>
            <person name="Napoli C."/>
            <person name="Nelson D."/>
            <person name="Nelson C."/>
            <person name="Nieminen K."/>
            <person name="Nilsson O."/>
            <person name="Pereda V."/>
            <person name="Peter G."/>
            <person name="Philippe R."/>
            <person name="Pilate G."/>
            <person name="Poliakov A."/>
            <person name="Razumovskaya J."/>
            <person name="Richardson P."/>
            <person name="Rinaldi C."/>
            <person name="Ritland K."/>
            <person name="Rouze P."/>
            <person name="Ryaboy D."/>
            <person name="Schmutz J."/>
            <person name="Schrader J."/>
            <person name="Segerman B."/>
            <person name="Shin H."/>
            <person name="Siddiqui A."/>
            <person name="Sterky F."/>
            <person name="Terry A."/>
            <person name="Tsai C."/>
            <person name="Uberbacher E."/>
            <person name="Unneberg P."/>
            <person name="Vahala J."/>
            <person name="Wall K."/>
            <person name="Wessler S."/>
            <person name="Yang G."/>
            <person name="Yin T."/>
            <person name="Douglas C."/>
            <person name="Marra M."/>
            <person name="Sandberg G."/>
            <person name="Van De Peer Y."/>
            <person name="Rokhsar D."/>
        </authorList>
    </citation>
    <scope>NUCLEOTIDE SEQUENCE</scope>
    <source>
        <strain evidence="3">Nisqually-1</strain>
    </source>
</reference>
<keyword evidence="4" id="KW-1185">Reference proteome</keyword>
<feature type="region of interest" description="Disordered" evidence="1">
    <location>
        <begin position="36"/>
        <end position="64"/>
    </location>
</feature>
<feature type="region of interest" description="Disordered" evidence="1">
    <location>
        <begin position="1"/>
        <end position="24"/>
    </location>
</feature>
<evidence type="ECO:0000313" key="2">
    <source>
        <dbReference type="EMBL" id="ABK95773.1"/>
    </source>
</evidence>
<dbReference type="OrthoDB" id="1932113at2759"/>
<dbReference type="OMA" id="MGHHEKS"/>
<reference evidence="3 4" key="1">
    <citation type="journal article" date="2006" name="Science">
        <title>The genome of black cottonwood, Populus trichocarpa (Torr. &amp; Gray).</title>
        <authorList>
            <person name="Tuskan G.A."/>
            <person name="Difazio S."/>
            <person name="Jansson S."/>
            <person name="Bohlmann J."/>
            <person name="Grigoriev I."/>
            <person name="Hellsten U."/>
            <person name="Putnam N."/>
            <person name="Ralph S."/>
            <person name="Rombauts S."/>
            <person name="Salamov A."/>
            <person name="Schein J."/>
            <person name="Sterck L."/>
            <person name="Aerts A."/>
            <person name="Bhalerao R.R."/>
            <person name="Bhalerao R.P."/>
            <person name="Blaudez D."/>
            <person name="Boerjan W."/>
            <person name="Brun A."/>
            <person name="Brunner A."/>
            <person name="Busov V."/>
            <person name="Campbell M."/>
            <person name="Carlson J."/>
            <person name="Chalot M."/>
            <person name="Chapman J."/>
            <person name="Chen G.L."/>
            <person name="Cooper D."/>
            <person name="Coutinho P.M."/>
            <person name="Couturier J."/>
            <person name="Covert S."/>
            <person name="Cronk Q."/>
            <person name="Cunningham R."/>
            <person name="Davis J."/>
            <person name="Degroeve S."/>
            <person name="Dejardin A."/>
            <person name="Depamphilis C."/>
            <person name="Detter J."/>
            <person name="Dirks B."/>
            <person name="Dubchak I."/>
            <person name="Duplessis S."/>
            <person name="Ehlting J."/>
            <person name="Ellis B."/>
            <person name="Gendler K."/>
            <person name="Goodstein D."/>
            <person name="Gribskov M."/>
            <person name="Grimwood J."/>
            <person name="Groover A."/>
            <person name="Gunter L."/>
            <person name="Hamberger B."/>
            <person name="Heinze B."/>
            <person name="Helariutta Y."/>
            <person name="Henrissat B."/>
            <person name="Holligan D."/>
            <person name="Holt R."/>
            <person name="Huang W."/>
            <person name="Islam-Faridi N."/>
            <person name="Jones S."/>
            <person name="Jones-Rhoades M."/>
            <person name="Jorgensen R."/>
            <person name="Joshi C."/>
            <person name="Kangasjarvi J."/>
            <person name="Karlsson J."/>
            <person name="Kelleher C."/>
            <person name="Kirkpatrick R."/>
            <person name="Kirst M."/>
            <person name="Kohler A."/>
            <person name="Kalluri U."/>
            <person name="Larimer F."/>
            <person name="Leebens-Mack J."/>
            <person name="Leple J.C."/>
            <person name="Locascio P."/>
            <person name="Lou Y."/>
            <person name="Lucas S."/>
            <person name="Martin F."/>
            <person name="Montanini B."/>
            <person name="Napoli C."/>
            <person name="Nelson D.R."/>
            <person name="Nelson C."/>
            <person name="Nieminen K."/>
            <person name="Nilsson O."/>
            <person name="Pereda V."/>
            <person name="Peter G."/>
            <person name="Philippe R."/>
            <person name="Pilate G."/>
            <person name="Poliakov A."/>
            <person name="Razumovskaya J."/>
            <person name="Richardson P."/>
            <person name="Rinaldi C."/>
            <person name="Ritland K."/>
            <person name="Rouze P."/>
            <person name="Ryaboy D."/>
            <person name="Schmutz J."/>
            <person name="Schrader J."/>
            <person name="Segerman B."/>
            <person name="Shin H."/>
            <person name="Siddiqui A."/>
            <person name="Sterky F."/>
            <person name="Terry A."/>
            <person name="Tsai C.J."/>
            <person name="Uberbacher E."/>
            <person name="Unneberg P."/>
            <person name="Vahala J."/>
            <person name="Wall K."/>
            <person name="Wessler S."/>
            <person name="Yang G."/>
            <person name="Yin T."/>
            <person name="Douglas C."/>
            <person name="Marra M."/>
            <person name="Sandberg G."/>
            <person name="Van de Peer Y."/>
            <person name="Rokhsar D."/>
        </authorList>
    </citation>
    <scope>NUCLEOTIDE SEQUENCE [LARGE SCALE GENOMIC DNA]</scope>
    <source>
        <strain evidence="4">cv. Nisqually</strain>
        <strain evidence="3">Nisqually-1</strain>
    </source>
</reference>
<reference evidence="2" key="2">
    <citation type="journal article" date="2008" name="BMC Genomics">
        <title>Analysis of 4,664 high-quality sequence-finished poplar full-length cDNA clones and their utility for the discovery of genes responding to insect feeding.</title>
        <authorList>
            <person name="Ralph S.G."/>
            <person name="Chun H.J."/>
            <person name="Cooper D."/>
            <person name="Kirkpatrick R."/>
            <person name="Kolosova N."/>
            <person name="Gunter L."/>
            <person name="Tuskan G.A."/>
            <person name="Douglas C.J."/>
            <person name="Holt R.A."/>
            <person name="Jones S.J."/>
            <person name="Marra M.A."/>
            <person name="Bohlmann J."/>
        </authorList>
    </citation>
    <scope>NUCLEOTIDE SEQUENCE</scope>
    <source>
        <tissue evidence="2">Young and mature leaves</tissue>
    </source>
</reference>
<feature type="compositionally biased region" description="Basic and acidic residues" evidence="1">
    <location>
        <begin position="44"/>
        <end position="53"/>
    </location>
</feature>
<dbReference type="InParanoid" id="A9PHC0"/>
<dbReference type="PANTHER" id="PTHR35277">
    <property type="entry name" value="OS09G0363700 PROTEIN"/>
    <property type="match status" value="1"/>
</dbReference>
<evidence type="ECO:0000313" key="4">
    <source>
        <dbReference type="Proteomes" id="UP000006729"/>
    </source>
</evidence>
<protein>
    <submittedName>
        <fullName evidence="2">Uncharacterized protein</fullName>
    </submittedName>
</protein>
<dbReference type="Gramene" id="Potri.017G119600.1.v4.1">
    <property type="protein sequence ID" value="Potri.017G119600.1.v4.1"/>
    <property type="gene ID" value="Potri.017G119600.v4.1"/>
</dbReference>
<accession>A9PHC0</accession>
<name>A9PHC0_POPTR</name>
<dbReference type="eggNOG" id="ENOG502S5KZ">
    <property type="taxonomic scope" value="Eukaryota"/>
</dbReference>
<evidence type="ECO:0000313" key="3">
    <source>
        <dbReference type="EMBL" id="PNS96487.1"/>
    </source>
</evidence>
<gene>
    <name evidence="3" type="ORF">POPTR_017G119600</name>
</gene>
<dbReference type="EMBL" id="CM009306">
    <property type="protein sequence ID" value="PNS96487.1"/>
    <property type="molecule type" value="Genomic_DNA"/>
</dbReference>
<dbReference type="FunCoup" id="A9PHC0">
    <property type="interactions" value="19"/>
</dbReference>
<dbReference type="PANTHER" id="PTHR35277:SF10">
    <property type="entry name" value="OS09G0363700 PROTEIN"/>
    <property type="match status" value="1"/>
</dbReference>
<proteinExistence type="evidence at transcript level"/>